<accession>A0ABQ2JTY7</accession>
<organism evidence="1 2">
    <name type="scientific">Novosphingobium indicum</name>
    <dbReference type="NCBI Taxonomy" id="462949"/>
    <lineage>
        <taxon>Bacteria</taxon>
        <taxon>Pseudomonadati</taxon>
        <taxon>Pseudomonadota</taxon>
        <taxon>Alphaproteobacteria</taxon>
        <taxon>Sphingomonadales</taxon>
        <taxon>Sphingomonadaceae</taxon>
        <taxon>Novosphingobium</taxon>
    </lineage>
</organism>
<evidence type="ECO:0000313" key="2">
    <source>
        <dbReference type="Proteomes" id="UP000605099"/>
    </source>
</evidence>
<dbReference type="Proteomes" id="UP000605099">
    <property type="component" value="Unassembled WGS sequence"/>
</dbReference>
<sequence length="119" mass="13042">MTIRFAAAWGGATPAITRALCPSAPLGAANDNRRTMALHDAACARTRIRATPQHDPHLLSEALRHFGRFGLGAAAQARSEAEQADRRGDREAREHWLAICRHLDRRMATACARAFSREG</sequence>
<evidence type="ECO:0000313" key="1">
    <source>
        <dbReference type="EMBL" id="GGN52772.1"/>
    </source>
</evidence>
<gene>
    <name evidence="1" type="ORF">GCM10011349_26600</name>
</gene>
<reference evidence="2" key="1">
    <citation type="journal article" date="2019" name="Int. J. Syst. Evol. Microbiol.">
        <title>The Global Catalogue of Microorganisms (GCM) 10K type strain sequencing project: providing services to taxonomists for standard genome sequencing and annotation.</title>
        <authorList>
            <consortium name="The Broad Institute Genomics Platform"/>
            <consortium name="The Broad Institute Genome Sequencing Center for Infectious Disease"/>
            <person name="Wu L."/>
            <person name="Ma J."/>
        </authorList>
    </citation>
    <scope>NUCLEOTIDE SEQUENCE [LARGE SCALE GENOMIC DNA]</scope>
    <source>
        <strain evidence="2">CGMCC 1.6784</strain>
    </source>
</reference>
<dbReference type="RefSeq" id="WP_188820176.1">
    <property type="nucleotide sequence ID" value="NZ_BMLK01000012.1"/>
</dbReference>
<dbReference type="EMBL" id="BMLK01000012">
    <property type="protein sequence ID" value="GGN52772.1"/>
    <property type="molecule type" value="Genomic_DNA"/>
</dbReference>
<keyword evidence="2" id="KW-1185">Reference proteome</keyword>
<name>A0ABQ2JTY7_9SPHN</name>
<comment type="caution">
    <text evidence="1">The sequence shown here is derived from an EMBL/GenBank/DDBJ whole genome shotgun (WGS) entry which is preliminary data.</text>
</comment>
<proteinExistence type="predicted"/>
<protein>
    <submittedName>
        <fullName evidence="1">Uncharacterized protein</fullName>
    </submittedName>
</protein>